<reference evidence="5 6" key="1">
    <citation type="submission" date="2016-11" db="EMBL/GenBank/DDBJ databases">
        <authorList>
            <person name="Jaros S."/>
            <person name="Januszkiewicz K."/>
            <person name="Wedrychowicz H."/>
        </authorList>
    </citation>
    <scope>NUCLEOTIDE SEQUENCE [LARGE SCALE GENOMIC DNA]</scope>
    <source>
        <strain evidence="5 6">DSM 100565</strain>
    </source>
</reference>
<dbReference type="Proteomes" id="UP000184292">
    <property type="component" value="Unassembled WGS sequence"/>
</dbReference>
<dbReference type="CDD" id="cd05387">
    <property type="entry name" value="BY-kinase"/>
    <property type="match status" value="1"/>
</dbReference>
<evidence type="ECO:0000256" key="2">
    <source>
        <dbReference type="ARBA" id="ARBA00022840"/>
    </source>
</evidence>
<feature type="region of interest" description="Disordered" evidence="3">
    <location>
        <begin position="28"/>
        <end position="54"/>
    </location>
</feature>
<keyword evidence="2" id="KW-0067">ATP-binding</keyword>
<keyword evidence="6" id="KW-1185">Reference proteome</keyword>
<proteinExistence type="predicted"/>
<dbReference type="PANTHER" id="PTHR32309">
    <property type="entry name" value="TYROSINE-PROTEIN KINASE"/>
    <property type="match status" value="1"/>
</dbReference>
<accession>A0A1M6FZI4</accession>
<sequence>MTDRPQKARKRPRLTRADRDRLVEEIARIEAGSAAARPPRRTLPPRPGTPPPDLSDLRHALADDAAEVDYIDPTEAPLPRIVDLWPALPRVALDKRTLARNLVITAARTDPAYAAFDVLRTRLVQAMADHGWTRVAITSPTRGCGKSFAAANLALTLSRYHDTRTALIDADLRHPGLAGYLGLTAPAATGDYLRGQIAAEDWLLAVEPSGLQLGRHLAIGLNARAETYAAELFQSGSTADALARLQQGLRPDVMLFDLPPALDHDDVIAFRPHFDCVLMVVGGGITRASEVREAVRRIGEDRPVVGIVLNMADPGDDLA</sequence>
<organism evidence="5 6">
    <name type="scientific">Wenxinia saemankumensis</name>
    <dbReference type="NCBI Taxonomy" id="1447782"/>
    <lineage>
        <taxon>Bacteria</taxon>
        <taxon>Pseudomonadati</taxon>
        <taxon>Pseudomonadota</taxon>
        <taxon>Alphaproteobacteria</taxon>
        <taxon>Rhodobacterales</taxon>
        <taxon>Roseobacteraceae</taxon>
        <taxon>Wenxinia</taxon>
    </lineage>
</organism>
<dbReference type="AlphaFoldDB" id="A0A1M6FZI4"/>
<evidence type="ECO:0000256" key="1">
    <source>
        <dbReference type="ARBA" id="ARBA00022741"/>
    </source>
</evidence>
<gene>
    <name evidence="5" type="ORF">SAMN05444417_2587</name>
</gene>
<keyword evidence="1" id="KW-0547">Nucleotide-binding</keyword>
<dbReference type="InterPro" id="IPR002586">
    <property type="entry name" value="CobQ/CobB/MinD/ParA_Nub-bd_dom"/>
</dbReference>
<dbReference type="InterPro" id="IPR050445">
    <property type="entry name" value="Bact_polysacc_biosynth/exp"/>
</dbReference>
<name>A0A1M6FZI4_9RHOB</name>
<evidence type="ECO:0000313" key="6">
    <source>
        <dbReference type="Proteomes" id="UP000184292"/>
    </source>
</evidence>
<dbReference type="STRING" id="1447782.SAMN05444417_2587"/>
<dbReference type="EMBL" id="FQYO01000004">
    <property type="protein sequence ID" value="SHJ03034.1"/>
    <property type="molecule type" value="Genomic_DNA"/>
</dbReference>
<evidence type="ECO:0000259" key="4">
    <source>
        <dbReference type="Pfam" id="PF01656"/>
    </source>
</evidence>
<dbReference type="OrthoDB" id="9775724at2"/>
<dbReference type="SUPFAM" id="SSF52540">
    <property type="entry name" value="P-loop containing nucleoside triphosphate hydrolases"/>
    <property type="match status" value="1"/>
</dbReference>
<dbReference type="RefSeq" id="WP_073331209.1">
    <property type="nucleotide sequence ID" value="NZ_FQYO01000004.1"/>
</dbReference>
<dbReference type="PANTHER" id="PTHR32309:SF31">
    <property type="entry name" value="CAPSULAR EXOPOLYSACCHARIDE FAMILY"/>
    <property type="match status" value="1"/>
</dbReference>
<dbReference type="InterPro" id="IPR027417">
    <property type="entry name" value="P-loop_NTPase"/>
</dbReference>
<feature type="domain" description="CobQ/CobB/MinD/ParA nucleotide binding" evidence="4">
    <location>
        <begin position="135"/>
        <end position="315"/>
    </location>
</feature>
<protein>
    <submittedName>
        <fullName evidence="5">Chromosome partitioning ATPase, Mrp family, contains Fe-S cluster</fullName>
    </submittedName>
</protein>
<dbReference type="Pfam" id="PF01656">
    <property type="entry name" value="CbiA"/>
    <property type="match status" value="1"/>
</dbReference>
<evidence type="ECO:0000256" key="3">
    <source>
        <dbReference type="SAM" id="MobiDB-lite"/>
    </source>
</evidence>
<feature type="compositionally biased region" description="Pro residues" evidence="3">
    <location>
        <begin position="41"/>
        <end position="53"/>
    </location>
</feature>
<evidence type="ECO:0000313" key="5">
    <source>
        <dbReference type="EMBL" id="SHJ03034.1"/>
    </source>
</evidence>
<dbReference type="Gene3D" id="3.40.50.300">
    <property type="entry name" value="P-loop containing nucleotide triphosphate hydrolases"/>
    <property type="match status" value="1"/>
</dbReference>
<dbReference type="InterPro" id="IPR005702">
    <property type="entry name" value="Wzc-like_C"/>
</dbReference>